<sequence>MLSPLTRPAAVTPADVSICYDDGREVPRPTVAARMTPPAESAAVSPRSAGSPVSSGGSAGVQVPAEPSCCGAELRAVLRLVADNGRQLAQLRAQFRQLLSRETPPTPPARCVLMREAHTQTEDDTPRRPTTAAAAVNTSFSLTPRRDVGTDPAAPCPPARAERTAAPPPPAEQTAAVPPPAAEVTGSGGRENTAQLQRRRVQEWVAGEGWAEEAEPELTLRGLVLPPVPEQQPSPEASVHVDMPVYQQSPGGSCDGSVADDAEADRPRRPDTTFFQNVMGQVNQILDGAAARAESGGSTEASDKSQSLSASPVPRHRDEDLIEAETDPVRRATLQQLRAAGVSLVTSQANDESMLDYSCPPRAVRTTAAVPCSTDLSLEMNTLAMKYVDSRQLMQRAAAVGGRPAPHPVEARLLGKENLAPPSRGRPTDMTMYGISDSNMSFSTRKYMEKFNLQS</sequence>
<keyword evidence="3" id="KW-1185">Reference proteome</keyword>
<feature type="region of interest" description="Disordered" evidence="1">
    <location>
        <begin position="289"/>
        <end position="326"/>
    </location>
</feature>
<evidence type="ECO:0000313" key="3">
    <source>
        <dbReference type="Proteomes" id="UP000440578"/>
    </source>
</evidence>
<reference evidence="2 3" key="1">
    <citation type="submission" date="2019-07" db="EMBL/GenBank/DDBJ databases">
        <title>Draft genome assembly of a fouling barnacle, Amphibalanus amphitrite (Darwin, 1854): The first reference genome for Thecostraca.</title>
        <authorList>
            <person name="Kim W."/>
        </authorList>
    </citation>
    <scope>NUCLEOTIDE SEQUENCE [LARGE SCALE GENOMIC DNA]</scope>
    <source>
        <strain evidence="2">SNU_AA5</strain>
        <tissue evidence="2">Soma without cirri and trophi</tissue>
    </source>
</reference>
<dbReference type="Proteomes" id="UP000440578">
    <property type="component" value="Unassembled WGS sequence"/>
</dbReference>
<dbReference type="OrthoDB" id="76173at2759"/>
<organism evidence="2 3">
    <name type="scientific">Amphibalanus amphitrite</name>
    <name type="common">Striped barnacle</name>
    <name type="synonym">Balanus amphitrite</name>
    <dbReference type="NCBI Taxonomy" id="1232801"/>
    <lineage>
        <taxon>Eukaryota</taxon>
        <taxon>Metazoa</taxon>
        <taxon>Ecdysozoa</taxon>
        <taxon>Arthropoda</taxon>
        <taxon>Crustacea</taxon>
        <taxon>Multicrustacea</taxon>
        <taxon>Cirripedia</taxon>
        <taxon>Thoracica</taxon>
        <taxon>Thoracicalcarea</taxon>
        <taxon>Balanomorpha</taxon>
        <taxon>Balanoidea</taxon>
        <taxon>Balanidae</taxon>
        <taxon>Amphibalaninae</taxon>
        <taxon>Amphibalanus</taxon>
    </lineage>
</organism>
<dbReference type="GO" id="GO:0071539">
    <property type="term" value="P:protein localization to centrosome"/>
    <property type="evidence" value="ECO:0007669"/>
    <property type="project" value="TreeGrafter"/>
</dbReference>
<proteinExistence type="predicted"/>
<dbReference type="EMBL" id="VIIS01001299">
    <property type="protein sequence ID" value="KAF0300026.1"/>
    <property type="molecule type" value="Genomic_DNA"/>
</dbReference>
<dbReference type="AlphaFoldDB" id="A0A6A4VYP3"/>
<gene>
    <name evidence="2" type="primary">Stil</name>
    <name evidence="2" type="ORF">FJT64_027352</name>
</gene>
<dbReference type="GO" id="GO:0007052">
    <property type="term" value="P:mitotic spindle organization"/>
    <property type="evidence" value="ECO:0007669"/>
    <property type="project" value="TreeGrafter"/>
</dbReference>
<dbReference type="GO" id="GO:0005815">
    <property type="term" value="C:microtubule organizing center"/>
    <property type="evidence" value="ECO:0007669"/>
    <property type="project" value="TreeGrafter"/>
</dbReference>
<comment type="caution">
    <text evidence="2">The sequence shown here is derived from an EMBL/GenBank/DDBJ whole genome shotgun (WGS) entry which is preliminary data.</text>
</comment>
<dbReference type="GO" id="GO:0007224">
    <property type="term" value="P:smoothened signaling pathway"/>
    <property type="evidence" value="ECO:0007669"/>
    <property type="project" value="TreeGrafter"/>
</dbReference>
<evidence type="ECO:0000256" key="1">
    <source>
        <dbReference type="SAM" id="MobiDB-lite"/>
    </source>
</evidence>
<evidence type="ECO:0000313" key="2">
    <source>
        <dbReference type="EMBL" id="KAF0300026.1"/>
    </source>
</evidence>
<feature type="compositionally biased region" description="Low complexity" evidence="1">
    <location>
        <begin position="41"/>
        <end position="64"/>
    </location>
</feature>
<feature type="region of interest" description="Disordered" evidence="1">
    <location>
        <begin position="119"/>
        <end position="195"/>
    </location>
</feature>
<feature type="region of interest" description="Disordered" evidence="1">
    <location>
        <begin position="245"/>
        <end position="271"/>
    </location>
</feature>
<dbReference type="InterPro" id="IPR026123">
    <property type="entry name" value="STIL"/>
</dbReference>
<dbReference type="PANTHER" id="PTHR15128">
    <property type="entry name" value="TAL1 SCL INTERRUPTING LOCUS"/>
    <property type="match status" value="1"/>
</dbReference>
<dbReference type="GO" id="GO:0031023">
    <property type="term" value="P:microtubule organizing center organization"/>
    <property type="evidence" value="ECO:0007669"/>
    <property type="project" value="TreeGrafter"/>
</dbReference>
<name>A0A6A4VYP3_AMPAM</name>
<accession>A0A6A4VYP3</accession>
<dbReference type="PANTHER" id="PTHR15128:SF0">
    <property type="entry name" value="SCL-INTERRUPTING LOCUS PROTEIN"/>
    <property type="match status" value="1"/>
</dbReference>
<protein>
    <submittedName>
        <fullName evidence="2">SCL-interrupting locus</fullName>
    </submittedName>
</protein>
<feature type="region of interest" description="Disordered" evidence="1">
    <location>
        <begin position="34"/>
        <end position="64"/>
    </location>
</feature>
<feature type="compositionally biased region" description="Pro residues" evidence="1">
    <location>
        <begin position="166"/>
        <end position="181"/>
    </location>
</feature>
<feature type="compositionally biased region" description="Polar residues" evidence="1">
    <location>
        <begin position="296"/>
        <end position="310"/>
    </location>
</feature>